<organism evidence="6 7">
    <name type="scientific">Penicillium salamii</name>
    <dbReference type="NCBI Taxonomy" id="1612424"/>
    <lineage>
        <taxon>Eukaryota</taxon>
        <taxon>Fungi</taxon>
        <taxon>Dikarya</taxon>
        <taxon>Ascomycota</taxon>
        <taxon>Pezizomycotina</taxon>
        <taxon>Eurotiomycetes</taxon>
        <taxon>Eurotiomycetidae</taxon>
        <taxon>Eurotiales</taxon>
        <taxon>Aspergillaceae</taxon>
        <taxon>Penicillium</taxon>
    </lineage>
</organism>
<dbReference type="PANTHER" id="PTHR18934:SF203">
    <property type="entry name" value="ATP-DEPENDENT RNA HELICASE A"/>
    <property type="match status" value="1"/>
</dbReference>
<dbReference type="SUPFAM" id="SSF52540">
    <property type="entry name" value="P-loop containing nucleoside triphosphate hydrolases"/>
    <property type="match status" value="1"/>
</dbReference>
<dbReference type="InterPro" id="IPR014001">
    <property type="entry name" value="Helicase_ATP-bd"/>
</dbReference>
<feature type="compositionally biased region" description="Polar residues" evidence="3">
    <location>
        <begin position="1212"/>
        <end position="1227"/>
    </location>
</feature>
<evidence type="ECO:0000259" key="4">
    <source>
        <dbReference type="PROSITE" id="PS51192"/>
    </source>
</evidence>
<dbReference type="GO" id="GO:0004386">
    <property type="term" value="F:helicase activity"/>
    <property type="evidence" value="ECO:0007669"/>
    <property type="project" value="TreeGrafter"/>
</dbReference>
<feature type="domain" description="Helicase ATP-binding" evidence="4">
    <location>
        <begin position="400"/>
        <end position="575"/>
    </location>
</feature>
<accession>A0A9W4JW54</accession>
<dbReference type="PROSITE" id="PS51192">
    <property type="entry name" value="HELICASE_ATP_BIND_1"/>
    <property type="match status" value="1"/>
</dbReference>
<feature type="domain" description="Helicase C-terminal" evidence="5">
    <location>
        <begin position="664"/>
        <end position="838"/>
    </location>
</feature>
<dbReference type="InterPro" id="IPR007502">
    <property type="entry name" value="Helicase-assoc_dom"/>
</dbReference>
<feature type="compositionally biased region" description="Acidic residues" evidence="3">
    <location>
        <begin position="1228"/>
        <end position="1240"/>
    </location>
</feature>
<comment type="caution">
    <text evidence="6">The sequence shown here is derived from an EMBL/GenBank/DDBJ whole genome shotgun (WGS) entry which is preliminary data.</text>
</comment>
<dbReference type="OrthoDB" id="10265990at2759"/>
<dbReference type="SMART" id="SM00490">
    <property type="entry name" value="HELICc"/>
    <property type="match status" value="1"/>
</dbReference>
<evidence type="ECO:0000256" key="1">
    <source>
        <dbReference type="ARBA" id="ARBA00022741"/>
    </source>
</evidence>
<dbReference type="Pfam" id="PF00271">
    <property type="entry name" value="Helicase_C"/>
    <property type="match status" value="1"/>
</dbReference>
<dbReference type="SMART" id="SM00487">
    <property type="entry name" value="DEXDc"/>
    <property type="match status" value="1"/>
</dbReference>
<dbReference type="GO" id="GO:0005524">
    <property type="term" value="F:ATP binding"/>
    <property type="evidence" value="ECO:0007669"/>
    <property type="project" value="UniProtKB-KW"/>
</dbReference>
<dbReference type="Pfam" id="PF00270">
    <property type="entry name" value="DEAD"/>
    <property type="match status" value="1"/>
</dbReference>
<dbReference type="CDD" id="cd18791">
    <property type="entry name" value="SF2_C_RHA"/>
    <property type="match status" value="1"/>
</dbReference>
<feature type="region of interest" description="Disordered" evidence="3">
    <location>
        <begin position="1212"/>
        <end position="1240"/>
    </location>
</feature>
<dbReference type="Proteomes" id="UP001152592">
    <property type="component" value="Unassembled WGS sequence"/>
</dbReference>
<evidence type="ECO:0000256" key="3">
    <source>
        <dbReference type="SAM" id="MobiDB-lite"/>
    </source>
</evidence>
<dbReference type="InterPro" id="IPR011545">
    <property type="entry name" value="DEAD/DEAH_box_helicase_dom"/>
</dbReference>
<dbReference type="Gene3D" id="3.40.50.300">
    <property type="entry name" value="P-loop containing nucleotide triphosphate hydrolases"/>
    <property type="match status" value="2"/>
</dbReference>
<dbReference type="AlphaFoldDB" id="A0A9W4JW54"/>
<dbReference type="GO" id="GO:0003723">
    <property type="term" value="F:RNA binding"/>
    <property type="evidence" value="ECO:0007669"/>
    <property type="project" value="TreeGrafter"/>
</dbReference>
<protein>
    <submittedName>
        <fullName evidence="6">Uncharacterized protein</fullName>
    </submittedName>
</protein>
<dbReference type="InterPro" id="IPR027417">
    <property type="entry name" value="P-loop_NTPase"/>
</dbReference>
<dbReference type="Pfam" id="PF21010">
    <property type="entry name" value="HA2_C"/>
    <property type="match status" value="1"/>
</dbReference>
<gene>
    <name evidence="6" type="ORF">PSALAMII_LOCUS10201</name>
</gene>
<dbReference type="PROSITE" id="PS51194">
    <property type="entry name" value="HELICASE_CTER"/>
    <property type="match status" value="1"/>
</dbReference>
<dbReference type="CDD" id="cd17917">
    <property type="entry name" value="DEXHc_RHA-like"/>
    <property type="match status" value="1"/>
</dbReference>
<name>A0A9W4JW54_9EURO</name>
<dbReference type="PANTHER" id="PTHR18934">
    <property type="entry name" value="ATP-DEPENDENT RNA HELICASE"/>
    <property type="match status" value="1"/>
</dbReference>
<proteinExistence type="predicted"/>
<dbReference type="InterPro" id="IPR001650">
    <property type="entry name" value="Helicase_C-like"/>
</dbReference>
<evidence type="ECO:0000313" key="6">
    <source>
        <dbReference type="EMBL" id="CAG8425462.1"/>
    </source>
</evidence>
<dbReference type="Gene3D" id="1.20.120.1080">
    <property type="match status" value="1"/>
</dbReference>
<evidence type="ECO:0000259" key="5">
    <source>
        <dbReference type="PROSITE" id="PS51194"/>
    </source>
</evidence>
<feature type="region of interest" description="Disordered" evidence="3">
    <location>
        <begin position="343"/>
        <end position="371"/>
    </location>
</feature>
<sequence>MTGTTACLHLRNLNRPSLLVRNESRLTIPGQGLGQLRLRQSPGRAIHTACRTILPLRSLGSQSASATTVRQTTVRNDVSYLQNHLIARGLSSTSQLRSQATAEQRVDENEPEVSETPSYSIPDIFGLQSLVPNSKGLTLESGRLAPETKSAEIEPKRQILSSADFLSESNFPPPESPDRVEYEYFNQLVTSGTVGGEVLKFSPDDKSTYVCHVGPKDNGMYFRVKFKAATTPTAMSAGRKFALERFRNVKIHKRMVKLVTMFNYSCNNFPNALKLFNRDIGHRVREKATKQEYAERVEVAKQVAQLTVSDDLAFAFNEETRKDLFMTNKSMRRNQSFMLALSKLDQRAPRHTQKPLDEPERNRQLEHNKLKAESSSDLKYQAIRRRMMDLPVRKYESQLLNLINHNTYSICAAETGSGKSTQIPQLILDRAISQSKGARCRILCVQPRRLAAIRLAERVAAERCEKIGDSVGYNVRFDHKPPKNGGSIEYCTTGILMNMLKDDSVLDQFTHIILDEVHTREVQLDIAMMVLKRRIMQRKKRSRNAHIPRVTLMSATVDVDLFAKYFSTTSVDNPKEYPAPHITIPGRSFAVRRHYLEEVLQSFTHTLPPETLSKLLQLDLPTAEFLNSHFKVHGNQSQDEMSTPLESARELDETKVASGLVSATIISLLVNKKQGSFLVFVPGLRQMDNIIAHLNEVGPRLGFDFTDSARFKIVRLHSALPKEQEELAAPVPEGCQRIILATDIAEASVTFPDIHHVIDSGKRNQLDVDAAQGVRELMPCWINKSAAQQREGRAGRVREGDYYFLGSSNRYKSLAGAHTAEIKRTSLEETCLHLRKMISRIPLSELLAETIEPPSEDRITTAVENLKHLRALNKAEYLTGLGHILERLDMDPSFGKMVILGLTFRCLDPMLILASLGSRNNLNHGNLRGVSRKQLKTMRRSFEGDSLSDHMTLINSFQAMRKAMSDHRIHLKTYGLNSKNGIARRIHSLDSEFAERHFLNLHAYRQAAASASAIMDKLEVPYLRRDRESLLTEPFASKQVNRNSGNTNLIKALLVHCLAPKLAVRPAGSSKVYVNPGILANSVGARSEETAMFAYGHKYSTPSTPLGIGSVTQVRQLAACLLTHNLELDEGKLLVDSWLQFDIKTESLPEKTVAENLYFHHKALGMGLTTAFDLLSVAPRFKHMPDKEEVLSLRRTFLDNLRKTMDTIVNLDSPSTSVDEPQHWETQWNDEDFEDSEDSE</sequence>
<reference evidence="6" key="1">
    <citation type="submission" date="2021-07" db="EMBL/GenBank/DDBJ databases">
        <authorList>
            <person name="Branca A.L. A."/>
        </authorList>
    </citation>
    <scope>NUCLEOTIDE SEQUENCE</scope>
</reference>
<feature type="compositionally biased region" description="Basic and acidic residues" evidence="3">
    <location>
        <begin position="344"/>
        <end position="371"/>
    </location>
</feature>
<keyword evidence="2" id="KW-0067">ATP-binding</keyword>
<evidence type="ECO:0000256" key="2">
    <source>
        <dbReference type="ARBA" id="ARBA00022840"/>
    </source>
</evidence>
<dbReference type="EMBL" id="CAJVPD010000292">
    <property type="protein sequence ID" value="CAG8425462.1"/>
    <property type="molecule type" value="Genomic_DNA"/>
</dbReference>
<keyword evidence="1" id="KW-0547">Nucleotide-binding</keyword>
<evidence type="ECO:0000313" key="7">
    <source>
        <dbReference type="Proteomes" id="UP001152592"/>
    </source>
</evidence>
<dbReference type="SMART" id="SM00847">
    <property type="entry name" value="HA2"/>
    <property type="match status" value="1"/>
</dbReference>